<proteinExistence type="predicted"/>
<sequence>MDKSYYAQLTFHVEQNRLVVVGQLTRETLMSLYTEKKSFSGVNLIDVTSVTHVDSSGLALLTQLCLMNKTDKKKLIGINEKLQSLIQAYRLPL</sequence>
<evidence type="ECO:0000313" key="2">
    <source>
        <dbReference type="EMBL" id="MFC0178662.1"/>
    </source>
</evidence>
<accession>A0ABV6C7U4</accession>
<dbReference type="Proteomes" id="UP001589758">
    <property type="component" value="Unassembled WGS sequence"/>
</dbReference>
<dbReference type="PROSITE" id="PS50801">
    <property type="entry name" value="STAS"/>
    <property type="match status" value="1"/>
</dbReference>
<gene>
    <name evidence="2" type="ORF">ACFFIT_00850</name>
</gene>
<dbReference type="InterPro" id="IPR002645">
    <property type="entry name" value="STAS_dom"/>
</dbReference>
<evidence type="ECO:0000259" key="1">
    <source>
        <dbReference type="PROSITE" id="PS50801"/>
    </source>
</evidence>
<protein>
    <submittedName>
        <fullName evidence="2">Anti-sigma B factor antagonist</fullName>
    </submittedName>
</protein>
<feature type="domain" description="STAS" evidence="1">
    <location>
        <begin position="44"/>
        <end position="64"/>
    </location>
</feature>
<name>A0ABV6C7U4_9GAMM</name>
<reference evidence="2 3" key="1">
    <citation type="submission" date="2024-09" db="EMBL/GenBank/DDBJ databases">
        <authorList>
            <person name="Sun Q."/>
            <person name="Mori K."/>
        </authorList>
    </citation>
    <scope>NUCLEOTIDE SEQUENCE [LARGE SCALE GENOMIC DNA]</scope>
    <source>
        <strain evidence="2 3">CCM 8545</strain>
    </source>
</reference>
<dbReference type="InterPro" id="IPR036513">
    <property type="entry name" value="STAS_dom_sf"/>
</dbReference>
<keyword evidence="3" id="KW-1185">Reference proteome</keyword>
<dbReference type="EMBL" id="JBHLXE010000013">
    <property type="protein sequence ID" value="MFC0178662.1"/>
    <property type="molecule type" value="Genomic_DNA"/>
</dbReference>
<evidence type="ECO:0000313" key="3">
    <source>
        <dbReference type="Proteomes" id="UP001589758"/>
    </source>
</evidence>
<comment type="caution">
    <text evidence="2">The sequence shown here is derived from an EMBL/GenBank/DDBJ whole genome shotgun (WGS) entry which is preliminary data.</text>
</comment>
<dbReference type="RefSeq" id="WP_385875506.1">
    <property type="nucleotide sequence ID" value="NZ_JBHLXE010000013.1"/>
</dbReference>
<organism evidence="2 3">
    <name type="scientific">Thorsellia kenyensis</name>
    <dbReference type="NCBI Taxonomy" id="1549888"/>
    <lineage>
        <taxon>Bacteria</taxon>
        <taxon>Pseudomonadati</taxon>
        <taxon>Pseudomonadota</taxon>
        <taxon>Gammaproteobacteria</taxon>
        <taxon>Enterobacterales</taxon>
        <taxon>Thorselliaceae</taxon>
        <taxon>Thorsellia</taxon>
    </lineage>
</organism>
<dbReference type="SUPFAM" id="SSF52091">
    <property type="entry name" value="SpoIIaa-like"/>
    <property type="match status" value="1"/>
</dbReference>